<keyword evidence="4" id="KW-1185">Reference proteome</keyword>
<dbReference type="EMBL" id="LCZJ02000043">
    <property type="protein sequence ID" value="KTD83715.1"/>
    <property type="molecule type" value="Genomic_DNA"/>
</dbReference>
<evidence type="ECO:0000256" key="2">
    <source>
        <dbReference type="ARBA" id="ARBA00022969"/>
    </source>
</evidence>
<evidence type="ECO:0000313" key="3">
    <source>
        <dbReference type="EMBL" id="KTD83715.1"/>
    </source>
</evidence>
<dbReference type="RefSeq" id="WP_060626552.1">
    <property type="nucleotide sequence ID" value="NZ_LCZJ02000043.1"/>
</dbReference>
<organism evidence="3 4">
    <name type="scientific">Paenibacillus etheri</name>
    <dbReference type="NCBI Taxonomy" id="1306852"/>
    <lineage>
        <taxon>Bacteria</taxon>
        <taxon>Bacillati</taxon>
        <taxon>Bacillota</taxon>
        <taxon>Bacilli</taxon>
        <taxon>Bacillales</taxon>
        <taxon>Paenibacillaceae</taxon>
        <taxon>Paenibacillus</taxon>
    </lineage>
</organism>
<dbReference type="AlphaFoldDB" id="A0A0W1AR50"/>
<accession>A0A0W1AR50</accession>
<evidence type="ECO:0000256" key="1">
    <source>
        <dbReference type="ARBA" id="ARBA00022679"/>
    </source>
</evidence>
<sequence>MVKEVRSPDALDFERKMRESIVDSAEALNNSGADFATFDESRGNPQFWTRTDIGGLQLNAGVAPSVGVKDIFRNGHLYAFECATAMVIVLYRATIEAIGEEAFNRYFKDLFLWDWNYDENLRLTTNYNKDRMLRGDIVYFRNPDHAPSKPEWQGENAVKLEEDLFYGHGIGITTAEIIIDSLNGERVPGSNISAFLTNESIHPDFNYLQRLSSGSVLPGEENRGSECTVFSRIGVRSYIYKI</sequence>
<dbReference type="GO" id="GO:0030435">
    <property type="term" value="P:sporulation resulting in formation of a cellular spore"/>
    <property type="evidence" value="ECO:0007669"/>
    <property type="project" value="UniProtKB-KW"/>
</dbReference>
<comment type="caution">
    <text evidence="3">The sequence shown here is derived from an EMBL/GenBank/DDBJ whole genome shotgun (WGS) entry which is preliminary data.</text>
</comment>
<name>A0A0W1AR50_9BACL</name>
<gene>
    <name evidence="3" type="ORF">UQ64_01255</name>
</gene>
<protein>
    <submittedName>
        <fullName evidence="3">Protein-glutamine gamma-glutamyltransferase</fullName>
    </submittedName>
</protein>
<keyword evidence="1" id="KW-0808">Transferase</keyword>
<evidence type="ECO:0000313" key="4">
    <source>
        <dbReference type="Proteomes" id="UP000054709"/>
    </source>
</evidence>
<keyword evidence="2" id="KW-0749">Sporulation</keyword>
<dbReference type="Pfam" id="PF20085">
    <property type="entry name" value="TGL"/>
    <property type="match status" value="1"/>
</dbReference>
<dbReference type="OrthoDB" id="1845399at2"/>
<proteinExistence type="predicted"/>
<dbReference type="Proteomes" id="UP000054709">
    <property type="component" value="Unassembled WGS sequence"/>
</dbReference>
<reference evidence="3 4" key="1">
    <citation type="journal article" date="2015" name="Int. Biodeterior. Biodegradation">
        <title>Physiological and genetic screening methods for the isolation of methyl tert-butyl ether-degrading bacteria for bioremediation purposes.</title>
        <authorList>
            <person name="Guisado I.M."/>
            <person name="Purswani J."/>
            <person name="Gonzalez Lopez J."/>
            <person name="Pozo C."/>
        </authorList>
    </citation>
    <scope>NUCLEOTIDE SEQUENCE [LARGE SCALE GENOMIC DNA]</scope>
    <source>
        <strain evidence="3 4">SH7</strain>
    </source>
</reference>
<dbReference type="InterPro" id="IPR020916">
    <property type="entry name" value="Gln_gamma-glutamylTfrase_bac"/>
</dbReference>
<dbReference type="GO" id="GO:0003810">
    <property type="term" value="F:protein-glutamine gamma-glutamyltransferase activity"/>
    <property type="evidence" value="ECO:0007669"/>
    <property type="project" value="InterPro"/>
</dbReference>